<dbReference type="InterPro" id="IPR040265">
    <property type="entry name" value="CHUP1/IPGA1-like"/>
</dbReference>
<gene>
    <name evidence="3" type="ORF">KFL_003000170</name>
</gene>
<feature type="region of interest" description="Disordered" evidence="2">
    <location>
        <begin position="227"/>
        <end position="265"/>
    </location>
</feature>
<feature type="compositionally biased region" description="Pro residues" evidence="2">
    <location>
        <begin position="534"/>
        <end position="543"/>
    </location>
</feature>
<evidence type="ECO:0000256" key="2">
    <source>
        <dbReference type="SAM" id="MobiDB-lite"/>
    </source>
</evidence>
<organism evidence="3 4">
    <name type="scientific">Klebsormidium nitens</name>
    <name type="common">Green alga</name>
    <name type="synonym">Ulothrix nitens</name>
    <dbReference type="NCBI Taxonomy" id="105231"/>
    <lineage>
        <taxon>Eukaryota</taxon>
        <taxon>Viridiplantae</taxon>
        <taxon>Streptophyta</taxon>
        <taxon>Klebsormidiophyceae</taxon>
        <taxon>Klebsormidiales</taxon>
        <taxon>Klebsormidiaceae</taxon>
        <taxon>Klebsormidium</taxon>
    </lineage>
</organism>
<reference evidence="3 4" key="1">
    <citation type="journal article" date="2014" name="Nat. Commun.">
        <title>Klebsormidium flaccidum genome reveals primary factors for plant terrestrial adaptation.</title>
        <authorList>
            <person name="Hori K."/>
            <person name="Maruyama F."/>
            <person name="Fujisawa T."/>
            <person name="Togashi T."/>
            <person name="Yamamoto N."/>
            <person name="Seo M."/>
            <person name="Sato S."/>
            <person name="Yamada T."/>
            <person name="Mori H."/>
            <person name="Tajima N."/>
            <person name="Moriyama T."/>
            <person name="Ikeuchi M."/>
            <person name="Watanabe M."/>
            <person name="Wada H."/>
            <person name="Kobayashi K."/>
            <person name="Saito M."/>
            <person name="Masuda T."/>
            <person name="Sasaki-Sekimoto Y."/>
            <person name="Mashiguchi K."/>
            <person name="Awai K."/>
            <person name="Shimojima M."/>
            <person name="Masuda S."/>
            <person name="Iwai M."/>
            <person name="Nobusawa T."/>
            <person name="Narise T."/>
            <person name="Kondo S."/>
            <person name="Saito H."/>
            <person name="Sato R."/>
            <person name="Murakawa M."/>
            <person name="Ihara Y."/>
            <person name="Oshima-Yamada Y."/>
            <person name="Ohtaka K."/>
            <person name="Satoh M."/>
            <person name="Sonobe K."/>
            <person name="Ishii M."/>
            <person name="Ohtani R."/>
            <person name="Kanamori-Sato M."/>
            <person name="Honoki R."/>
            <person name="Miyazaki D."/>
            <person name="Mochizuki H."/>
            <person name="Umetsu J."/>
            <person name="Higashi K."/>
            <person name="Shibata D."/>
            <person name="Kamiya Y."/>
            <person name="Sato N."/>
            <person name="Nakamura Y."/>
            <person name="Tabata S."/>
            <person name="Ida S."/>
            <person name="Kurokawa K."/>
            <person name="Ohta H."/>
        </authorList>
    </citation>
    <scope>NUCLEOTIDE SEQUENCE [LARGE SCALE GENOMIC DNA]</scope>
    <source>
        <strain evidence="3 4">NIES-2285</strain>
    </source>
</reference>
<keyword evidence="4" id="KW-1185">Reference proteome</keyword>
<evidence type="ECO:0008006" key="5">
    <source>
        <dbReference type="Google" id="ProtNLM"/>
    </source>
</evidence>
<sequence>MSNCWCKCEAGVGQCGPKVPKLKALFRSYKDGDDGPIRRNDRQAELESLWQECGEDKLMRQEDLKVALADAVDRVYDKCQEDAMRRRAALMANVLASEERIRDILGIEAEIAPKELPLQTRLDANLSRLHELENLRGDGFGWMGGLVILMELRRRMSALRTTIRVPDGPEGSKLEEMLHSTMDALEHPDKDSSERGSSKAAPRTLKKPMFQRLESFYKNLCGLDGAPEPLPPANPSVEKPVSPGRPPKVPKRDGEPVSPPGSALKMDYPQIRVSAAASPDTGRAPKESYPLIIAAPTDIQEELTLESLGAKIIKKIDEINAKHAPPPSTAPAPPPPPGDNKRPLPPSPLILPQPKIPRCISISAPPFLWPTDLTALAETQRALEGSSSEEEPGVSGGGSFFSSFFPVGGRSAQQTGVQFVNGVSGSGSAGDRKEEGRPEGTGARRLNLFGGFFASGKSPREGDAGAVSPAEPALESSRSMEARRADSAGAPAEQPPVPPPRTPLHQSASEGALNTPTAAPPPPPPRRVASSGGPAPPPPPPPPARKEGGGEDGKGRKGAAGATAAGMAEMLGEITKRSAYFQQIAADVKQHAAAIEQAKAAIETFQTADMDALLAFRTSVENALESLTDESQVLARFEGFPSRKLETIRMAASLHSRLAGTAKDLEQWKVAGGAYEELERAIKYFDKMKKEVEACERTQDEDGRRFAASKISFDWTTITRVKEAAVGLSGRLLEITLQESRRLRQTVDFESEPSPADVSKVRQQVHTIWAAFQFAFRVYNFAGGQDEKGEQLAEAMAEEIEAYPAGAWS</sequence>
<feature type="region of interest" description="Disordered" evidence="2">
    <location>
        <begin position="416"/>
        <end position="562"/>
    </location>
</feature>
<feature type="compositionally biased region" description="Polar residues" evidence="2">
    <location>
        <begin position="504"/>
        <end position="514"/>
    </location>
</feature>
<dbReference type="OrthoDB" id="2020598at2759"/>
<accession>A0A1Y1I6P4</accession>
<feature type="region of interest" description="Disordered" evidence="2">
    <location>
        <begin position="320"/>
        <end position="352"/>
    </location>
</feature>
<protein>
    <recommendedName>
        <fullName evidence="5">Hydroxyproline-rich glycoprotein family protein</fullName>
    </recommendedName>
</protein>
<feature type="region of interest" description="Disordered" evidence="2">
    <location>
        <begin position="185"/>
        <end position="205"/>
    </location>
</feature>
<feature type="compositionally biased region" description="Basic and acidic residues" evidence="2">
    <location>
        <begin position="544"/>
        <end position="555"/>
    </location>
</feature>
<keyword evidence="1" id="KW-0175">Coiled coil</keyword>
<evidence type="ECO:0000313" key="4">
    <source>
        <dbReference type="Proteomes" id="UP000054558"/>
    </source>
</evidence>
<dbReference type="OMA" id="HRERTKI"/>
<dbReference type="PANTHER" id="PTHR31342:SF16">
    <property type="entry name" value="TALIN_MIDDLE DOMAIN-CONTAINING PROTEIN"/>
    <property type="match status" value="1"/>
</dbReference>
<feature type="compositionally biased region" description="Pro residues" evidence="2">
    <location>
        <begin position="324"/>
        <end position="352"/>
    </location>
</feature>
<dbReference type="Proteomes" id="UP000054558">
    <property type="component" value="Unassembled WGS sequence"/>
</dbReference>
<dbReference type="PANTHER" id="PTHR31342">
    <property type="entry name" value="PROTEIN CHUP1, CHLOROPLASTIC"/>
    <property type="match status" value="1"/>
</dbReference>
<evidence type="ECO:0000256" key="1">
    <source>
        <dbReference type="ARBA" id="ARBA00023054"/>
    </source>
</evidence>
<name>A0A1Y1I6P4_KLENI</name>
<dbReference type="AlphaFoldDB" id="A0A1Y1I6P4"/>
<feature type="compositionally biased region" description="Pro residues" evidence="2">
    <location>
        <begin position="493"/>
        <end position="502"/>
    </location>
</feature>
<evidence type="ECO:0000313" key="3">
    <source>
        <dbReference type="EMBL" id="GAQ86624.1"/>
    </source>
</evidence>
<dbReference type="STRING" id="105231.A0A1Y1I6P4"/>
<proteinExistence type="predicted"/>
<feature type="compositionally biased region" description="Basic and acidic residues" evidence="2">
    <location>
        <begin position="185"/>
        <end position="197"/>
    </location>
</feature>
<feature type="region of interest" description="Disordered" evidence="2">
    <location>
        <begin position="380"/>
        <end position="399"/>
    </location>
</feature>
<dbReference type="EMBL" id="DF237249">
    <property type="protein sequence ID" value="GAQ86624.1"/>
    <property type="molecule type" value="Genomic_DNA"/>
</dbReference>